<evidence type="ECO:0000313" key="3">
    <source>
        <dbReference type="Proteomes" id="UP000187085"/>
    </source>
</evidence>
<protein>
    <recommendedName>
        <fullName evidence="4">DNA modification methylase</fullName>
    </recommendedName>
</protein>
<dbReference type="AlphaFoldDB" id="A0A1R1L7Z5"/>
<accession>A0A1R1L7Z5</accession>
<gene>
    <name evidence="2" type="ORF">BKD30_11180</name>
</gene>
<keyword evidence="3" id="KW-1185">Reference proteome</keyword>
<proteinExistence type="predicted"/>
<reference evidence="2 3" key="1">
    <citation type="submission" date="2016-12" db="EMBL/GenBank/DDBJ databases">
        <title>Draft genome of Tersicoccus phoenicis 1P05MA.</title>
        <authorList>
            <person name="Nakajima Y."/>
            <person name="Yoshizawa S."/>
            <person name="Nakamura K."/>
            <person name="Ogura Y."/>
            <person name="Hayashi T."/>
            <person name="Kogure K."/>
        </authorList>
    </citation>
    <scope>NUCLEOTIDE SEQUENCE [LARGE SCALE GENOMIC DNA]</scope>
    <source>
        <strain evidence="2 3">1p05MA</strain>
    </source>
</reference>
<name>A0A1R1L7Z5_9MICC</name>
<feature type="region of interest" description="Disordered" evidence="1">
    <location>
        <begin position="142"/>
        <end position="169"/>
    </location>
</feature>
<evidence type="ECO:0000256" key="1">
    <source>
        <dbReference type="SAM" id="MobiDB-lite"/>
    </source>
</evidence>
<organism evidence="2 3">
    <name type="scientific">Tersicoccus phoenicis</name>
    <dbReference type="NCBI Taxonomy" id="554083"/>
    <lineage>
        <taxon>Bacteria</taxon>
        <taxon>Bacillati</taxon>
        <taxon>Actinomycetota</taxon>
        <taxon>Actinomycetes</taxon>
        <taxon>Micrococcales</taxon>
        <taxon>Micrococcaceae</taxon>
        <taxon>Tersicoccus</taxon>
    </lineage>
</organism>
<comment type="caution">
    <text evidence="2">The sequence shown here is derived from an EMBL/GenBank/DDBJ whole genome shotgun (WGS) entry which is preliminary data.</text>
</comment>
<feature type="compositionally biased region" description="Low complexity" evidence="1">
    <location>
        <begin position="145"/>
        <end position="169"/>
    </location>
</feature>
<dbReference type="Proteomes" id="UP000187085">
    <property type="component" value="Unassembled WGS sequence"/>
</dbReference>
<dbReference type="EMBL" id="MRDE01000072">
    <property type="protein sequence ID" value="OMH23662.1"/>
    <property type="molecule type" value="Genomic_DNA"/>
</dbReference>
<evidence type="ECO:0008006" key="4">
    <source>
        <dbReference type="Google" id="ProtNLM"/>
    </source>
</evidence>
<evidence type="ECO:0000313" key="2">
    <source>
        <dbReference type="EMBL" id="OMH23662.1"/>
    </source>
</evidence>
<dbReference type="STRING" id="554083.BKD30_11180"/>
<sequence>MVLVASLSVLGTTGCQVVNPQATTTMYPPSDGVSGSVGDVQLRNIFVAAAAKGDPGRLGGALFNGADRQIAVTLRGASGAETRVDLPANADYYLAQEPKVTFDAVGQRPGALIEMTVTVAGSGASTKLQVPVVDGTLEEYRTLVPGTPTPTGTPTSTPTATTSPSPGQG</sequence>